<sequence>MKISSGALLISPLFLASTQASAVPEKIFVARAVNCKAVTGVLAIVMGLGAPATSFCSSFIHIPATTTKFTTTTPSTTTTTTTTVTSGVCPAAKKVKRDPLAEPEISSACSCLSIQPKVTTTSTSTAATWIKTTTTIVITCSVPPKPVCTPNGSLCEFFNPGACCSGKCCNYDEDGIEGPIPQCCPR</sequence>
<dbReference type="Proteomes" id="UP000800235">
    <property type="component" value="Unassembled WGS sequence"/>
</dbReference>
<comment type="caution">
    <text evidence="2">The sequence shown here is derived from an EMBL/GenBank/DDBJ whole genome shotgun (WGS) entry which is preliminary data.</text>
</comment>
<name>A0A9P4TZI2_9PEZI</name>
<reference evidence="2" key="1">
    <citation type="journal article" date="2020" name="Stud. Mycol.">
        <title>101 Dothideomycetes genomes: a test case for predicting lifestyles and emergence of pathogens.</title>
        <authorList>
            <person name="Haridas S."/>
            <person name="Albert R."/>
            <person name="Binder M."/>
            <person name="Bloem J."/>
            <person name="Labutti K."/>
            <person name="Salamov A."/>
            <person name="Andreopoulos B."/>
            <person name="Baker S."/>
            <person name="Barry K."/>
            <person name="Bills G."/>
            <person name="Bluhm B."/>
            <person name="Cannon C."/>
            <person name="Castanera R."/>
            <person name="Culley D."/>
            <person name="Daum C."/>
            <person name="Ezra D."/>
            <person name="Gonzalez J."/>
            <person name="Henrissat B."/>
            <person name="Kuo A."/>
            <person name="Liang C."/>
            <person name="Lipzen A."/>
            <person name="Lutzoni F."/>
            <person name="Magnuson J."/>
            <person name="Mondo S."/>
            <person name="Nolan M."/>
            <person name="Ohm R."/>
            <person name="Pangilinan J."/>
            <person name="Park H.-J."/>
            <person name="Ramirez L."/>
            <person name="Alfaro M."/>
            <person name="Sun H."/>
            <person name="Tritt A."/>
            <person name="Yoshinaga Y."/>
            <person name="Zwiers L.-H."/>
            <person name="Turgeon B."/>
            <person name="Goodwin S."/>
            <person name="Spatafora J."/>
            <person name="Crous P."/>
            <person name="Grigoriev I."/>
        </authorList>
    </citation>
    <scope>NUCLEOTIDE SEQUENCE</scope>
    <source>
        <strain evidence="2">CBS 130266</strain>
    </source>
</reference>
<gene>
    <name evidence="2" type="ORF">EJ08DRAFT_121453</name>
</gene>
<keyword evidence="3" id="KW-1185">Reference proteome</keyword>
<protein>
    <submittedName>
        <fullName evidence="2">Uncharacterized protein</fullName>
    </submittedName>
</protein>
<dbReference type="AlphaFoldDB" id="A0A9P4TZI2"/>
<feature type="chain" id="PRO_5040436950" evidence="1">
    <location>
        <begin position="21"/>
        <end position="186"/>
    </location>
</feature>
<dbReference type="EMBL" id="MU007025">
    <property type="protein sequence ID" value="KAF2432544.1"/>
    <property type="molecule type" value="Genomic_DNA"/>
</dbReference>
<evidence type="ECO:0000313" key="3">
    <source>
        <dbReference type="Proteomes" id="UP000800235"/>
    </source>
</evidence>
<keyword evidence="1" id="KW-0732">Signal</keyword>
<evidence type="ECO:0000256" key="1">
    <source>
        <dbReference type="SAM" id="SignalP"/>
    </source>
</evidence>
<feature type="signal peptide" evidence="1">
    <location>
        <begin position="1"/>
        <end position="20"/>
    </location>
</feature>
<dbReference type="OrthoDB" id="3561297at2759"/>
<organism evidence="2 3">
    <name type="scientific">Tothia fuscella</name>
    <dbReference type="NCBI Taxonomy" id="1048955"/>
    <lineage>
        <taxon>Eukaryota</taxon>
        <taxon>Fungi</taxon>
        <taxon>Dikarya</taxon>
        <taxon>Ascomycota</taxon>
        <taxon>Pezizomycotina</taxon>
        <taxon>Dothideomycetes</taxon>
        <taxon>Pleosporomycetidae</taxon>
        <taxon>Venturiales</taxon>
        <taxon>Cylindrosympodiaceae</taxon>
        <taxon>Tothia</taxon>
    </lineage>
</organism>
<evidence type="ECO:0000313" key="2">
    <source>
        <dbReference type="EMBL" id="KAF2432544.1"/>
    </source>
</evidence>
<proteinExistence type="predicted"/>
<accession>A0A9P4TZI2</accession>